<name>A0A382ZUQ3_9ZZZZ</name>
<dbReference type="SUPFAM" id="SSF50475">
    <property type="entry name" value="FMN-binding split barrel"/>
    <property type="match status" value="1"/>
</dbReference>
<reference evidence="1" key="1">
    <citation type="submission" date="2018-05" db="EMBL/GenBank/DDBJ databases">
        <authorList>
            <person name="Lanie J.A."/>
            <person name="Ng W.-L."/>
            <person name="Kazmierczak K.M."/>
            <person name="Andrzejewski T.M."/>
            <person name="Davidsen T.M."/>
            <person name="Wayne K.J."/>
            <person name="Tettelin H."/>
            <person name="Glass J.I."/>
            <person name="Rusch D."/>
            <person name="Podicherti R."/>
            <person name="Tsui H.-C.T."/>
            <person name="Winkler M.E."/>
        </authorList>
    </citation>
    <scope>NUCLEOTIDE SEQUENCE</scope>
</reference>
<evidence type="ECO:0000313" key="1">
    <source>
        <dbReference type="EMBL" id="SVD99019.1"/>
    </source>
</evidence>
<sequence length="134" mass="15232">ILTGCTENIPFPSGKLQGNLSDTPADWTEIAAARVIQIETKPSDPYSVKLWIIGFDDRLYVHAGANRAQWVQNMYANPNVRLLIGDSLFELTSIRVVAQSEFDEFAEVYESKYGDRPRNENVSEAYLFRLSPRF</sequence>
<evidence type="ECO:0008006" key="2">
    <source>
        <dbReference type="Google" id="ProtNLM"/>
    </source>
</evidence>
<dbReference type="InterPro" id="IPR012349">
    <property type="entry name" value="Split_barrel_FMN-bd"/>
</dbReference>
<organism evidence="1">
    <name type="scientific">marine metagenome</name>
    <dbReference type="NCBI Taxonomy" id="408172"/>
    <lineage>
        <taxon>unclassified sequences</taxon>
        <taxon>metagenomes</taxon>
        <taxon>ecological metagenomes</taxon>
    </lineage>
</organism>
<dbReference type="AlphaFoldDB" id="A0A382ZUQ3"/>
<feature type="non-terminal residue" evidence="1">
    <location>
        <position position="1"/>
    </location>
</feature>
<protein>
    <recommendedName>
        <fullName evidence="2">DUF385 domain-containing protein</fullName>
    </recommendedName>
</protein>
<dbReference type="EMBL" id="UINC01186683">
    <property type="protein sequence ID" value="SVD99019.1"/>
    <property type="molecule type" value="Genomic_DNA"/>
</dbReference>
<dbReference type="Gene3D" id="2.30.110.10">
    <property type="entry name" value="Electron Transport, Fmn-binding Protein, Chain A"/>
    <property type="match status" value="1"/>
</dbReference>
<gene>
    <name evidence="1" type="ORF">METZ01_LOCUS451873</name>
</gene>
<proteinExistence type="predicted"/>
<accession>A0A382ZUQ3</accession>